<keyword evidence="13" id="KW-1185">Reference proteome</keyword>
<evidence type="ECO:0000259" key="11">
    <source>
        <dbReference type="PROSITE" id="PS50893"/>
    </source>
</evidence>
<dbReference type="InterPro" id="IPR017871">
    <property type="entry name" value="ABC_transporter-like_CS"/>
</dbReference>
<feature type="region of interest" description="Disordered" evidence="10">
    <location>
        <begin position="262"/>
        <end position="286"/>
    </location>
</feature>
<keyword evidence="9" id="KW-0472">Membrane</keyword>
<dbReference type="PROSITE" id="PS00211">
    <property type="entry name" value="ABC_TRANSPORTER_1"/>
    <property type="match status" value="1"/>
</dbReference>
<dbReference type="SUPFAM" id="SSF52540">
    <property type="entry name" value="P-loop containing nucleoside triphosphate hydrolases"/>
    <property type="match status" value="1"/>
</dbReference>
<feature type="domain" description="ABC transporter" evidence="11">
    <location>
        <begin position="12"/>
        <end position="248"/>
    </location>
</feature>
<dbReference type="InterPro" id="IPR003439">
    <property type="entry name" value="ABC_transporter-like_ATP-bd"/>
</dbReference>
<evidence type="ECO:0000256" key="10">
    <source>
        <dbReference type="SAM" id="MobiDB-lite"/>
    </source>
</evidence>
<keyword evidence="7" id="KW-0408">Iron</keyword>
<dbReference type="RefSeq" id="WP_252593108.1">
    <property type="nucleotide sequence ID" value="NZ_CP099489.1"/>
</dbReference>
<accession>A0ABY4YT93</accession>
<dbReference type="Pfam" id="PF00005">
    <property type="entry name" value="ABC_tran"/>
    <property type="match status" value="1"/>
</dbReference>
<keyword evidence="2" id="KW-0813">Transport</keyword>
<dbReference type="PANTHER" id="PTHR42771">
    <property type="entry name" value="IRON(3+)-HYDROXAMATE IMPORT ATP-BINDING PROTEIN FHUC"/>
    <property type="match status" value="1"/>
</dbReference>
<dbReference type="GO" id="GO:0005524">
    <property type="term" value="F:ATP binding"/>
    <property type="evidence" value="ECO:0007669"/>
    <property type="project" value="UniProtKB-KW"/>
</dbReference>
<dbReference type="Gene3D" id="3.40.50.300">
    <property type="entry name" value="P-loop containing nucleotide triphosphate hydrolases"/>
    <property type="match status" value="1"/>
</dbReference>
<evidence type="ECO:0000256" key="5">
    <source>
        <dbReference type="ARBA" id="ARBA00022741"/>
    </source>
</evidence>
<keyword evidence="5" id="KW-0547">Nucleotide-binding</keyword>
<evidence type="ECO:0000256" key="7">
    <source>
        <dbReference type="ARBA" id="ARBA00023004"/>
    </source>
</evidence>
<evidence type="ECO:0000256" key="6">
    <source>
        <dbReference type="ARBA" id="ARBA00022840"/>
    </source>
</evidence>
<keyword evidence="6 12" id="KW-0067">ATP-binding</keyword>
<dbReference type="SMART" id="SM00382">
    <property type="entry name" value="AAA"/>
    <property type="match status" value="1"/>
</dbReference>
<dbReference type="CDD" id="cd03214">
    <property type="entry name" value="ABC_Iron-Siderophores_B12_Hemin"/>
    <property type="match status" value="1"/>
</dbReference>
<evidence type="ECO:0000256" key="3">
    <source>
        <dbReference type="ARBA" id="ARBA00022475"/>
    </source>
</evidence>
<dbReference type="Proteomes" id="UP001056455">
    <property type="component" value="Chromosome"/>
</dbReference>
<name>A0ABY4YT93_9MICO</name>
<dbReference type="InterPro" id="IPR051535">
    <property type="entry name" value="Siderophore_ABC-ATPase"/>
</dbReference>
<dbReference type="PANTHER" id="PTHR42771:SF2">
    <property type="entry name" value="IRON(3+)-HYDROXAMATE IMPORT ATP-BINDING PROTEIN FHUC"/>
    <property type="match status" value="1"/>
</dbReference>
<feature type="compositionally biased region" description="Basic and acidic residues" evidence="10">
    <location>
        <begin position="276"/>
        <end position="286"/>
    </location>
</feature>
<evidence type="ECO:0000256" key="1">
    <source>
        <dbReference type="ARBA" id="ARBA00004202"/>
    </source>
</evidence>
<dbReference type="EMBL" id="CP099489">
    <property type="protein sequence ID" value="USQ79943.1"/>
    <property type="molecule type" value="Genomic_DNA"/>
</dbReference>
<evidence type="ECO:0000256" key="2">
    <source>
        <dbReference type="ARBA" id="ARBA00022448"/>
    </source>
</evidence>
<evidence type="ECO:0000313" key="13">
    <source>
        <dbReference type="Proteomes" id="UP001056455"/>
    </source>
</evidence>
<evidence type="ECO:0000313" key="12">
    <source>
        <dbReference type="EMBL" id="USQ79943.1"/>
    </source>
</evidence>
<proteinExistence type="predicted"/>
<keyword evidence="8" id="KW-0406">Ion transport</keyword>
<keyword evidence="3" id="KW-1003">Cell membrane</keyword>
<dbReference type="InterPro" id="IPR003593">
    <property type="entry name" value="AAA+_ATPase"/>
</dbReference>
<organism evidence="12 13">
    <name type="scientific">Ornithinimicrobium faecis</name>
    <dbReference type="NCBI Taxonomy" id="2934158"/>
    <lineage>
        <taxon>Bacteria</taxon>
        <taxon>Bacillati</taxon>
        <taxon>Actinomycetota</taxon>
        <taxon>Actinomycetes</taxon>
        <taxon>Micrococcales</taxon>
        <taxon>Ornithinimicrobiaceae</taxon>
        <taxon>Ornithinimicrobium</taxon>
    </lineage>
</organism>
<comment type="subcellular location">
    <subcellularLocation>
        <location evidence="1">Cell membrane</location>
        <topology evidence="1">Peripheral membrane protein</topology>
    </subcellularLocation>
</comment>
<dbReference type="PROSITE" id="PS50893">
    <property type="entry name" value="ABC_TRANSPORTER_2"/>
    <property type="match status" value="1"/>
</dbReference>
<sequence>MSRKPEGDGMTLHAHDLSLAYGKRPVIEGLDLDVPQGQVTAIVGSNGCGKSTILRGLARLLRPTAGQVLLDGTDIHSLPTKTVAQRVGLLPQSPVVPEGITVAELVARGRHPHHGLIRQWTRDDDQIVAESLERTHTTDLAGRPVDQLSGGQRQRVWIAMALAQRTGLLLLDEPTSFLDIAHQVEVLDLVRDLSVEDGTTIVMVLHDLPLAARYADHLIAMRDGAILAQGRPREVVTADTVRDVFGVACRVSWEHGGDVSVIPVGRHRPTDSQSSPDHHPTLQESR</sequence>
<gene>
    <name evidence="12" type="ORF">NF556_20545</name>
</gene>
<protein>
    <submittedName>
        <fullName evidence="12">ABC transporter ATP-binding protein</fullName>
    </submittedName>
</protein>
<evidence type="ECO:0000256" key="8">
    <source>
        <dbReference type="ARBA" id="ARBA00023065"/>
    </source>
</evidence>
<dbReference type="InterPro" id="IPR027417">
    <property type="entry name" value="P-loop_NTPase"/>
</dbReference>
<keyword evidence="4" id="KW-0410">Iron transport</keyword>
<evidence type="ECO:0000256" key="9">
    <source>
        <dbReference type="ARBA" id="ARBA00023136"/>
    </source>
</evidence>
<reference evidence="12" key="1">
    <citation type="submission" date="2022-06" db="EMBL/GenBank/DDBJ databases">
        <title>Ornithinimicrobium HY1793.</title>
        <authorList>
            <person name="Huang Y."/>
        </authorList>
    </citation>
    <scope>NUCLEOTIDE SEQUENCE</scope>
    <source>
        <strain evidence="12">HY1793</strain>
    </source>
</reference>
<evidence type="ECO:0000256" key="4">
    <source>
        <dbReference type="ARBA" id="ARBA00022496"/>
    </source>
</evidence>